<protein>
    <submittedName>
        <fullName evidence="11">Uncharacterized protein</fullName>
    </submittedName>
</protein>
<name>A0ABD1EKU3_HYPHA</name>
<keyword evidence="9" id="KW-0807">Transducer</keyword>
<dbReference type="PANTHER" id="PTHR21137:SF35">
    <property type="entry name" value="ODORANT RECEPTOR 19A-RELATED"/>
    <property type="match status" value="1"/>
</dbReference>
<feature type="transmembrane region" description="Helical" evidence="10">
    <location>
        <begin position="35"/>
        <end position="56"/>
    </location>
</feature>
<evidence type="ECO:0000256" key="3">
    <source>
        <dbReference type="ARBA" id="ARBA00022606"/>
    </source>
</evidence>
<dbReference type="EMBL" id="JBDJPC010000007">
    <property type="protein sequence ID" value="KAL1493877.1"/>
    <property type="molecule type" value="Genomic_DNA"/>
</dbReference>
<dbReference type="InterPro" id="IPR004117">
    <property type="entry name" value="7tm6_olfct_rcpt"/>
</dbReference>
<proteinExistence type="predicted"/>
<evidence type="ECO:0000256" key="5">
    <source>
        <dbReference type="ARBA" id="ARBA00022725"/>
    </source>
</evidence>
<reference evidence="11 12" key="1">
    <citation type="submission" date="2024-05" db="EMBL/GenBank/DDBJ databases">
        <title>Genetic variation in Jamaican populations of the coffee berry borer (Hypothenemus hampei).</title>
        <authorList>
            <person name="Errbii M."/>
            <person name="Myrie A."/>
        </authorList>
    </citation>
    <scope>NUCLEOTIDE SEQUENCE [LARGE SCALE GENOMIC DNA]</scope>
    <source>
        <strain evidence="11">JA-Hopewell-2020-01-JO</strain>
        <tissue evidence="11">Whole body</tissue>
    </source>
</reference>
<evidence type="ECO:0000313" key="12">
    <source>
        <dbReference type="Proteomes" id="UP001566132"/>
    </source>
</evidence>
<evidence type="ECO:0000256" key="10">
    <source>
        <dbReference type="SAM" id="Phobius"/>
    </source>
</evidence>
<dbReference type="Pfam" id="PF02949">
    <property type="entry name" value="7tm_6"/>
    <property type="match status" value="1"/>
</dbReference>
<gene>
    <name evidence="11" type="ORF">ABEB36_009561</name>
</gene>
<keyword evidence="2" id="KW-1003">Cell membrane</keyword>
<keyword evidence="8" id="KW-0675">Receptor</keyword>
<dbReference type="GO" id="GO:0007608">
    <property type="term" value="P:sensory perception of smell"/>
    <property type="evidence" value="ECO:0007669"/>
    <property type="project" value="UniProtKB-KW"/>
</dbReference>
<evidence type="ECO:0000256" key="7">
    <source>
        <dbReference type="ARBA" id="ARBA00023136"/>
    </source>
</evidence>
<evidence type="ECO:0000256" key="2">
    <source>
        <dbReference type="ARBA" id="ARBA00022475"/>
    </source>
</evidence>
<keyword evidence="5" id="KW-0552">Olfaction</keyword>
<keyword evidence="7 10" id="KW-0472">Membrane</keyword>
<evidence type="ECO:0000256" key="1">
    <source>
        <dbReference type="ARBA" id="ARBA00004651"/>
    </source>
</evidence>
<evidence type="ECO:0000256" key="6">
    <source>
        <dbReference type="ARBA" id="ARBA00022989"/>
    </source>
</evidence>
<organism evidence="11 12">
    <name type="scientific">Hypothenemus hampei</name>
    <name type="common">Coffee berry borer</name>
    <dbReference type="NCBI Taxonomy" id="57062"/>
    <lineage>
        <taxon>Eukaryota</taxon>
        <taxon>Metazoa</taxon>
        <taxon>Ecdysozoa</taxon>
        <taxon>Arthropoda</taxon>
        <taxon>Hexapoda</taxon>
        <taxon>Insecta</taxon>
        <taxon>Pterygota</taxon>
        <taxon>Neoptera</taxon>
        <taxon>Endopterygota</taxon>
        <taxon>Coleoptera</taxon>
        <taxon>Polyphaga</taxon>
        <taxon>Cucujiformia</taxon>
        <taxon>Curculionidae</taxon>
        <taxon>Scolytinae</taxon>
        <taxon>Hypothenemus</taxon>
    </lineage>
</organism>
<accession>A0ABD1EKU3</accession>
<evidence type="ECO:0000256" key="9">
    <source>
        <dbReference type="ARBA" id="ARBA00023224"/>
    </source>
</evidence>
<evidence type="ECO:0000256" key="8">
    <source>
        <dbReference type="ARBA" id="ARBA00023170"/>
    </source>
</evidence>
<dbReference type="GO" id="GO:0007165">
    <property type="term" value="P:signal transduction"/>
    <property type="evidence" value="ECO:0007669"/>
    <property type="project" value="UniProtKB-KW"/>
</dbReference>
<keyword evidence="6 10" id="KW-1133">Transmembrane helix</keyword>
<keyword evidence="12" id="KW-1185">Reference proteome</keyword>
<keyword evidence="3" id="KW-0716">Sensory transduction</keyword>
<evidence type="ECO:0000313" key="11">
    <source>
        <dbReference type="EMBL" id="KAL1493877.1"/>
    </source>
</evidence>
<dbReference type="GO" id="GO:0005886">
    <property type="term" value="C:plasma membrane"/>
    <property type="evidence" value="ECO:0007669"/>
    <property type="project" value="UniProtKB-SubCell"/>
</dbReference>
<evidence type="ECO:0000256" key="4">
    <source>
        <dbReference type="ARBA" id="ARBA00022692"/>
    </source>
</evidence>
<sequence length="157" mass="18359">MVKEKIRQLKENISEIFDDSNPKENLRYCIKYHQAILQGYLGHMSFMSAVVLSYLLANTIKNPDYGYIFDFAGYIFTQFVLCYAGQVIYDETIDIKNAIWKSNWHRDLTLAKDLQIVMMRSQKAMFLEGFLGGSFNFETWILILKTAYTYTTLLNSQ</sequence>
<comment type="caution">
    <text evidence="11">The sequence shown here is derived from an EMBL/GenBank/DDBJ whole genome shotgun (WGS) entry which is preliminary data.</text>
</comment>
<feature type="transmembrane region" description="Helical" evidence="10">
    <location>
        <begin position="68"/>
        <end position="89"/>
    </location>
</feature>
<keyword evidence="4 10" id="KW-0812">Transmembrane</keyword>
<comment type="subcellular location">
    <subcellularLocation>
        <location evidence="1">Cell membrane</location>
        <topology evidence="1">Multi-pass membrane protein</topology>
    </subcellularLocation>
</comment>
<dbReference type="PANTHER" id="PTHR21137">
    <property type="entry name" value="ODORANT RECEPTOR"/>
    <property type="match status" value="1"/>
</dbReference>
<dbReference type="AlphaFoldDB" id="A0ABD1EKU3"/>
<dbReference type="Proteomes" id="UP001566132">
    <property type="component" value="Unassembled WGS sequence"/>
</dbReference>